<evidence type="ECO:0000256" key="1">
    <source>
        <dbReference type="SAM" id="SignalP"/>
    </source>
</evidence>
<gene>
    <name evidence="2" type="ORF">B0J13DRAFT_555340</name>
</gene>
<evidence type="ECO:0008006" key="4">
    <source>
        <dbReference type="Google" id="ProtNLM"/>
    </source>
</evidence>
<name>A0A9P9J321_9HYPO</name>
<dbReference type="AlphaFoldDB" id="A0A9P9J321"/>
<accession>A0A9P9J321</accession>
<feature type="signal peptide" evidence="1">
    <location>
        <begin position="1"/>
        <end position="22"/>
    </location>
</feature>
<organism evidence="2 3">
    <name type="scientific">Dactylonectria estremocensis</name>
    <dbReference type="NCBI Taxonomy" id="1079267"/>
    <lineage>
        <taxon>Eukaryota</taxon>
        <taxon>Fungi</taxon>
        <taxon>Dikarya</taxon>
        <taxon>Ascomycota</taxon>
        <taxon>Pezizomycotina</taxon>
        <taxon>Sordariomycetes</taxon>
        <taxon>Hypocreomycetidae</taxon>
        <taxon>Hypocreales</taxon>
        <taxon>Nectriaceae</taxon>
        <taxon>Dactylonectria</taxon>
    </lineage>
</organism>
<feature type="chain" id="PRO_5040194310" description="Secreted protein" evidence="1">
    <location>
        <begin position="23"/>
        <end position="73"/>
    </location>
</feature>
<sequence length="73" mass="8298">MVCIIARCGPLLLSFVLPVLNSCSDKSPHLLSGGNSYIFRARIARAHVAHHDDQHEHSYQSAWYRLPFPRKDP</sequence>
<dbReference type="Proteomes" id="UP000717696">
    <property type="component" value="Unassembled WGS sequence"/>
</dbReference>
<evidence type="ECO:0000313" key="2">
    <source>
        <dbReference type="EMBL" id="KAH7144480.1"/>
    </source>
</evidence>
<dbReference type="EMBL" id="JAGMUU010000010">
    <property type="protein sequence ID" value="KAH7144480.1"/>
    <property type="molecule type" value="Genomic_DNA"/>
</dbReference>
<evidence type="ECO:0000313" key="3">
    <source>
        <dbReference type="Proteomes" id="UP000717696"/>
    </source>
</evidence>
<reference evidence="2" key="1">
    <citation type="journal article" date="2021" name="Nat. Commun.">
        <title>Genetic determinants of endophytism in the Arabidopsis root mycobiome.</title>
        <authorList>
            <person name="Mesny F."/>
            <person name="Miyauchi S."/>
            <person name="Thiergart T."/>
            <person name="Pickel B."/>
            <person name="Atanasova L."/>
            <person name="Karlsson M."/>
            <person name="Huettel B."/>
            <person name="Barry K.W."/>
            <person name="Haridas S."/>
            <person name="Chen C."/>
            <person name="Bauer D."/>
            <person name="Andreopoulos W."/>
            <person name="Pangilinan J."/>
            <person name="LaButti K."/>
            <person name="Riley R."/>
            <person name="Lipzen A."/>
            <person name="Clum A."/>
            <person name="Drula E."/>
            <person name="Henrissat B."/>
            <person name="Kohler A."/>
            <person name="Grigoriev I.V."/>
            <person name="Martin F.M."/>
            <person name="Hacquard S."/>
        </authorList>
    </citation>
    <scope>NUCLEOTIDE SEQUENCE</scope>
    <source>
        <strain evidence="2">MPI-CAGE-AT-0021</strain>
    </source>
</reference>
<comment type="caution">
    <text evidence="2">The sequence shown here is derived from an EMBL/GenBank/DDBJ whole genome shotgun (WGS) entry which is preliminary data.</text>
</comment>
<keyword evidence="1" id="KW-0732">Signal</keyword>
<keyword evidence="3" id="KW-1185">Reference proteome</keyword>
<proteinExistence type="predicted"/>
<protein>
    <recommendedName>
        <fullName evidence="4">Secreted protein</fullName>
    </recommendedName>
</protein>